<dbReference type="Gene3D" id="3.40.50.360">
    <property type="match status" value="1"/>
</dbReference>
<dbReference type="InterPro" id="IPR017938">
    <property type="entry name" value="Riboflavin_synthase-like_b-brl"/>
</dbReference>
<evidence type="ECO:0000256" key="4">
    <source>
        <dbReference type="ARBA" id="ARBA00022630"/>
    </source>
</evidence>
<accession>A0A0A0EUC1</accession>
<comment type="catalytic activity">
    <reaction evidence="11">
        <text>hydrogen sulfide + 3 NADP(+) + 3 H2O = sulfite + 3 NADPH + 4 H(+)</text>
        <dbReference type="Rhea" id="RHEA:13801"/>
        <dbReference type="ChEBI" id="CHEBI:15377"/>
        <dbReference type="ChEBI" id="CHEBI:15378"/>
        <dbReference type="ChEBI" id="CHEBI:17359"/>
        <dbReference type="ChEBI" id="CHEBI:29919"/>
        <dbReference type="ChEBI" id="CHEBI:57783"/>
        <dbReference type="ChEBI" id="CHEBI:58349"/>
        <dbReference type="EC" id="1.8.1.2"/>
    </reaction>
</comment>
<feature type="binding site" evidence="12">
    <location>
        <position position="332"/>
    </location>
    <ligand>
        <name>FAD</name>
        <dbReference type="ChEBI" id="CHEBI:57692"/>
    </ligand>
</feature>
<feature type="domain" description="FAD-binding FR-type" evidence="14">
    <location>
        <begin position="239"/>
        <end position="480"/>
    </location>
</feature>
<dbReference type="InterPro" id="IPR029039">
    <property type="entry name" value="Flavoprotein-like_sf"/>
</dbReference>
<evidence type="ECO:0000256" key="8">
    <source>
        <dbReference type="ARBA" id="ARBA00022982"/>
    </source>
</evidence>
<evidence type="ECO:0000256" key="7">
    <source>
        <dbReference type="ARBA" id="ARBA00022857"/>
    </source>
</evidence>
<protein>
    <recommendedName>
        <fullName evidence="1">assimilatory sulfite reductase (NADPH)</fullName>
        <ecNumber evidence="1">1.8.1.2</ecNumber>
    </recommendedName>
</protein>
<reference evidence="15 16" key="1">
    <citation type="submission" date="2013-08" db="EMBL/GenBank/DDBJ databases">
        <title>Genome sequencing of Lysobacter.</title>
        <authorList>
            <person name="Zhang S."/>
            <person name="Wang G."/>
        </authorList>
    </citation>
    <scope>NUCLEOTIDE SEQUENCE [LARGE SCALE GENOMIC DNA]</scope>
    <source>
        <strain evidence="15 16">GH1-9</strain>
    </source>
</reference>
<evidence type="ECO:0000313" key="16">
    <source>
        <dbReference type="Proteomes" id="UP000029998"/>
    </source>
</evidence>
<feature type="binding site" evidence="12">
    <location>
        <begin position="568"/>
        <end position="572"/>
    </location>
    <ligand>
        <name>NADP(+)</name>
        <dbReference type="ChEBI" id="CHEBI:58349"/>
    </ligand>
</feature>
<comment type="cofactor">
    <cofactor evidence="12">
        <name>FAD</name>
        <dbReference type="ChEBI" id="CHEBI:57692"/>
    </cofactor>
    <text evidence="12">Binds 1 FAD per subunit.</text>
</comment>
<dbReference type="STRING" id="1385517.N800_00930"/>
<dbReference type="GO" id="GO:0005829">
    <property type="term" value="C:cytosol"/>
    <property type="evidence" value="ECO:0007669"/>
    <property type="project" value="TreeGrafter"/>
</dbReference>
<proteinExistence type="predicted"/>
<dbReference type="InterPro" id="IPR001094">
    <property type="entry name" value="Flavdoxin-like"/>
</dbReference>
<dbReference type="Pfam" id="PF00258">
    <property type="entry name" value="Flavodoxin_1"/>
    <property type="match status" value="1"/>
</dbReference>
<evidence type="ECO:0000256" key="1">
    <source>
        <dbReference type="ARBA" id="ARBA00012604"/>
    </source>
</evidence>
<feature type="binding site" evidence="12">
    <location>
        <position position="642"/>
    </location>
    <ligand>
        <name>FAD</name>
        <dbReference type="ChEBI" id="CHEBI:57692"/>
    </ligand>
</feature>
<dbReference type="SUPFAM" id="SSF63380">
    <property type="entry name" value="Riboflavin synthase domain-like"/>
    <property type="match status" value="1"/>
</dbReference>
<dbReference type="PROSITE" id="PS51384">
    <property type="entry name" value="FAD_FR"/>
    <property type="match status" value="1"/>
</dbReference>
<dbReference type="NCBIfam" id="TIGR01931">
    <property type="entry name" value="cysJ"/>
    <property type="match status" value="1"/>
</dbReference>
<dbReference type="Gene3D" id="2.40.30.10">
    <property type="entry name" value="Translation factors"/>
    <property type="match status" value="1"/>
</dbReference>
<dbReference type="Proteomes" id="UP000029998">
    <property type="component" value="Unassembled WGS sequence"/>
</dbReference>
<feature type="binding site" evidence="12">
    <location>
        <begin position="75"/>
        <end position="80"/>
    </location>
    <ligand>
        <name>FMN</name>
        <dbReference type="ChEBI" id="CHEBI:58210"/>
    </ligand>
</feature>
<dbReference type="eggNOG" id="COG0369">
    <property type="taxonomic scope" value="Bacteria"/>
</dbReference>
<gene>
    <name evidence="15" type="ORF">N800_00930</name>
</gene>
<dbReference type="PANTHER" id="PTHR19384">
    <property type="entry name" value="NITRIC OXIDE SYNTHASE-RELATED"/>
    <property type="match status" value="1"/>
</dbReference>
<keyword evidence="8" id="KW-0249">Electron transport</keyword>
<keyword evidence="9" id="KW-0560">Oxidoreductase</keyword>
<keyword evidence="7 12" id="KW-0521">NADP</keyword>
<keyword evidence="5 12" id="KW-0288">FMN</keyword>
<dbReference type="AlphaFoldDB" id="A0A0A0EUC1"/>
<dbReference type="PANTHER" id="PTHR19384:SF128">
    <property type="entry name" value="NADPH OXIDOREDUCTASE A"/>
    <property type="match status" value="1"/>
</dbReference>
<dbReference type="PRINTS" id="PR00369">
    <property type="entry name" value="FLAVODOXIN"/>
</dbReference>
<feature type="binding site" evidence="12">
    <location>
        <begin position="122"/>
        <end position="125"/>
    </location>
    <ligand>
        <name>FMN</name>
        <dbReference type="ChEBI" id="CHEBI:58210"/>
    </ligand>
</feature>
<organism evidence="15 16">
    <name type="scientific">Lysobacter daejeonensis GH1-9</name>
    <dbReference type="NCBI Taxonomy" id="1385517"/>
    <lineage>
        <taxon>Bacteria</taxon>
        <taxon>Pseudomonadati</taxon>
        <taxon>Pseudomonadota</taxon>
        <taxon>Gammaproteobacteria</taxon>
        <taxon>Lysobacterales</taxon>
        <taxon>Lysobacteraceae</taxon>
        <taxon>Aerolutibacter</taxon>
    </lineage>
</organism>
<keyword evidence="2" id="KW-0813">Transport</keyword>
<evidence type="ECO:0000256" key="11">
    <source>
        <dbReference type="ARBA" id="ARBA00052219"/>
    </source>
</evidence>
<dbReference type="RefSeq" id="WP_036136895.1">
    <property type="nucleotide sequence ID" value="NZ_AVPU01000012.1"/>
</dbReference>
<dbReference type="GO" id="GO:0004783">
    <property type="term" value="F:sulfite reductase (NADPH) activity"/>
    <property type="evidence" value="ECO:0007669"/>
    <property type="project" value="UniProtKB-EC"/>
</dbReference>
<sequence>MSASPAFSAPPSLLTQAQSALVEQLTTDLDGAGLWWLSGYAAGLARAQTLPAARPMAVPAPEAQPAATLTIVYGSQTGNAKRVAESLGQQVEAAGLQVRVLRADAYPTRDLKQERYLAVVISTQGDGDPPDDARGFVEFITGKRAPALTDLHFAVLGLGDSSYPQFCAVGQVLDERLAALGGKRWIARGDADLDIETVATPWLANALAAAKESLKPQTPLATVTPLRPLAAATSAYTRDNPFHAELLANQRITGRDRAGAPSAKDIRHIELSLEGSGLHYQPGDALGVWPINPPRLVDALLATLALEGTQPVDHGGQTLPLREWLSNRRELTRLSRPFLVAHAALAKDEALDRQLSADNPTGLTELLANHQLIDLLRAHPAAWTAEALVAALRPLVPRLYSIASSPKAVGDEAHLTVAHIEYRVDGGPAGTIGDAQGGGDVEASVDDGLRWGTASNFLARALEGERLPVFIEHNERFRLPADGHRDVIMIGPGTGVAPFRGFVQERAAAGASGRNWLFFGNPHARTDFLYQTEWQEALKRGQLHRLDLAFSRDQVTSLDDAARTTTGKTYVQDRLRERGAEVHAWLEGGAHVYVCGDATRMAKDVHAALLALIAEHGNRSAEEAADYLNALQAQGRYARDVY</sequence>
<dbReference type="Gene3D" id="3.40.50.80">
    <property type="entry name" value="Nucleotide-binding domain of ferredoxin-NADP reductase (FNR) module"/>
    <property type="match status" value="1"/>
</dbReference>
<feature type="binding site" evidence="12">
    <location>
        <begin position="452"/>
        <end position="455"/>
    </location>
    <ligand>
        <name>FAD</name>
        <dbReference type="ChEBI" id="CHEBI:57692"/>
    </ligand>
</feature>
<feature type="binding site" evidence="12">
    <location>
        <begin position="398"/>
        <end position="401"/>
    </location>
    <ligand>
        <name>FAD</name>
        <dbReference type="ChEBI" id="CHEBI:57692"/>
    </ligand>
</feature>
<keyword evidence="16" id="KW-1185">Reference proteome</keyword>
<dbReference type="CDD" id="cd06199">
    <property type="entry name" value="SiR"/>
    <property type="match status" value="1"/>
</dbReference>
<keyword evidence="10" id="KW-0198">Cysteine biosynthesis</keyword>
<dbReference type="GO" id="GO:0019344">
    <property type="term" value="P:cysteine biosynthetic process"/>
    <property type="evidence" value="ECO:0007669"/>
    <property type="project" value="UniProtKB-KW"/>
</dbReference>
<dbReference type="Pfam" id="PF00667">
    <property type="entry name" value="FAD_binding_1"/>
    <property type="match status" value="1"/>
</dbReference>
<feature type="binding site" evidence="12">
    <location>
        <position position="604"/>
    </location>
    <ligand>
        <name>NADP(+)</name>
        <dbReference type="ChEBI" id="CHEBI:58349"/>
    </ligand>
</feature>
<dbReference type="OrthoDB" id="9816402at2"/>
<keyword evidence="3" id="KW-0028">Amino-acid biosynthesis</keyword>
<dbReference type="EC" id="1.8.1.2" evidence="1"/>
<name>A0A0A0EUC1_9GAMM</name>
<dbReference type="PRINTS" id="PR00371">
    <property type="entry name" value="FPNCR"/>
</dbReference>
<evidence type="ECO:0000259" key="13">
    <source>
        <dbReference type="PROSITE" id="PS50902"/>
    </source>
</evidence>
<feature type="binding site" evidence="12">
    <location>
        <begin position="158"/>
        <end position="167"/>
    </location>
    <ligand>
        <name>FMN</name>
        <dbReference type="ChEBI" id="CHEBI:58210"/>
    </ligand>
</feature>
<feature type="binding site" evidence="12">
    <location>
        <begin position="551"/>
        <end position="552"/>
    </location>
    <ligand>
        <name>NADP(+)</name>
        <dbReference type="ChEBI" id="CHEBI:58349"/>
    </ligand>
</feature>
<evidence type="ECO:0000256" key="2">
    <source>
        <dbReference type="ARBA" id="ARBA00022448"/>
    </source>
</evidence>
<evidence type="ECO:0000259" key="14">
    <source>
        <dbReference type="PROSITE" id="PS51384"/>
    </source>
</evidence>
<dbReference type="Gene3D" id="1.20.990.10">
    <property type="entry name" value="NADPH-cytochrome p450 Reductase, Chain A, domain 3"/>
    <property type="match status" value="1"/>
</dbReference>
<comment type="cofactor">
    <cofactor evidence="12">
        <name>FMN</name>
        <dbReference type="ChEBI" id="CHEBI:58210"/>
    </cofactor>
    <text evidence="12">Binds 1 FMN per subunit.</text>
</comment>
<dbReference type="GO" id="GO:0050660">
    <property type="term" value="F:flavin adenine dinucleotide binding"/>
    <property type="evidence" value="ECO:0007669"/>
    <property type="project" value="InterPro"/>
</dbReference>
<dbReference type="InterPro" id="IPR003097">
    <property type="entry name" value="CysJ-like_FAD-binding"/>
</dbReference>
<dbReference type="InterPro" id="IPR010199">
    <property type="entry name" value="CysJ"/>
</dbReference>
<dbReference type="FunFam" id="3.40.50.80:FF:000001">
    <property type="entry name" value="NADPH--cytochrome P450 reductase 1"/>
    <property type="match status" value="1"/>
</dbReference>
<dbReference type="PIRSF" id="PIRSF000207">
    <property type="entry name" value="SiR-FP_CysJ"/>
    <property type="match status" value="1"/>
</dbReference>
<evidence type="ECO:0000256" key="9">
    <source>
        <dbReference type="ARBA" id="ARBA00023002"/>
    </source>
</evidence>
<feature type="domain" description="Flavodoxin-like" evidence="13">
    <location>
        <begin position="69"/>
        <end position="207"/>
    </location>
</feature>
<evidence type="ECO:0000256" key="10">
    <source>
        <dbReference type="ARBA" id="ARBA00023192"/>
    </source>
</evidence>
<evidence type="ECO:0000256" key="5">
    <source>
        <dbReference type="ARBA" id="ARBA00022643"/>
    </source>
</evidence>
<dbReference type="InterPro" id="IPR008254">
    <property type="entry name" value="Flavodoxin/NO_synth"/>
</dbReference>
<dbReference type="GO" id="GO:0010181">
    <property type="term" value="F:FMN binding"/>
    <property type="evidence" value="ECO:0007669"/>
    <property type="project" value="InterPro"/>
</dbReference>
<dbReference type="InterPro" id="IPR001433">
    <property type="entry name" value="OxRdtase_FAD/NAD-bd"/>
</dbReference>
<evidence type="ECO:0000256" key="3">
    <source>
        <dbReference type="ARBA" id="ARBA00022605"/>
    </source>
</evidence>
<evidence type="ECO:0000313" key="15">
    <source>
        <dbReference type="EMBL" id="KGM54516.1"/>
    </source>
</evidence>
<evidence type="ECO:0000256" key="12">
    <source>
        <dbReference type="PIRSR" id="PIRSR000207-1"/>
    </source>
</evidence>
<feature type="binding site" evidence="12">
    <location>
        <position position="422"/>
    </location>
    <ligand>
        <name>FAD</name>
        <dbReference type="ChEBI" id="CHEBI:57692"/>
    </ligand>
</feature>
<dbReference type="InterPro" id="IPR039261">
    <property type="entry name" value="FNR_nucleotide-bd"/>
</dbReference>
<feature type="binding site" evidence="12">
    <location>
        <begin position="416"/>
        <end position="418"/>
    </location>
    <ligand>
        <name>FAD</name>
        <dbReference type="ChEBI" id="CHEBI:57692"/>
    </ligand>
</feature>
<evidence type="ECO:0000256" key="6">
    <source>
        <dbReference type="ARBA" id="ARBA00022827"/>
    </source>
</evidence>
<keyword evidence="6 12" id="KW-0274">FAD</keyword>
<keyword evidence="4" id="KW-0285">Flavoprotein</keyword>
<dbReference type="SUPFAM" id="SSF52218">
    <property type="entry name" value="Flavoproteins"/>
    <property type="match status" value="1"/>
</dbReference>
<dbReference type="InterPro" id="IPR001709">
    <property type="entry name" value="Flavoprot_Pyr_Nucl_cyt_Rdtase"/>
</dbReference>
<comment type="caution">
    <text evidence="15">The sequence shown here is derived from an EMBL/GenBank/DDBJ whole genome shotgun (WGS) entry which is preliminary data.</text>
</comment>
<dbReference type="SUPFAM" id="SSF52343">
    <property type="entry name" value="Ferredoxin reductase-like, C-terminal NADP-linked domain"/>
    <property type="match status" value="1"/>
</dbReference>
<dbReference type="EMBL" id="AVPU01000012">
    <property type="protein sequence ID" value="KGM54516.1"/>
    <property type="molecule type" value="Genomic_DNA"/>
</dbReference>
<dbReference type="Pfam" id="PF00175">
    <property type="entry name" value="NAD_binding_1"/>
    <property type="match status" value="1"/>
</dbReference>
<dbReference type="InterPro" id="IPR017927">
    <property type="entry name" value="FAD-bd_FR_type"/>
</dbReference>
<dbReference type="InterPro" id="IPR023173">
    <property type="entry name" value="NADPH_Cyt_P450_Rdtase_alpha"/>
</dbReference>
<dbReference type="PROSITE" id="PS50902">
    <property type="entry name" value="FLAVODOXIN_LIKE"/>
    <property type="match status" value="1"/>
</dbReference>